<keyword evidence="2" id="KW-0808">Transferase</keyword>
<dbReference type="GO" id="GO:0032259">
    <property type="term" value="P:methylation"/>
    <property type="evidence" value="ECO:0007669"/>
    <property type="project" value="UniProtKB-KW"/>
</dbReference>
<evidence type="ECO:0000313" key="2">
    <source>
        <dbReference type="EMBL" id="PUE02181.1"/>
    </source>
</evidence>
<keyword evidence="2" id="KW-0489">Methyltransferase</keyword>
<dbReference type="Gene3D" id="3.40.50.150">
    <property type="entry name" value="Vaccinia Virus protein VP39"/>
    <property type="match status" value="1"/>
</dbReference>
<dbReference type="Pfam" id="PF08241">
    <property type="entry name" value="Methyltransf_11"/>
    <property type="match status" value="1"/>
</dbReference>
<protein>
    <submittedName>
        <fullName evidence="2">Class I SAM-dependent methyltransferase</fullName>
    </submittedName>
</protein>
<dbReference type="CDD" id="cd02440">
    <property type="entry name" value="AdoMet_MTases"/>
    <property type="match status" value="1"/>
</dbReference>
<comment type="caution">
    <text evidence="2">The sequence shown here is derived from an EMBL/GenBank/DDBJ whole genome shotgun (WGS) entry which is preliminary data.</text>
</comment>
<gene>
    <name evidence="2" type="ORF">C3L24_06640</name>
</gene>
<dbReference type="InterPro" id="IPR029063">
    <property type="entry name" value="SAM-dependent_MTases_sf"/>
</dbReference>
<sequence>MSKKSFCASHADIQQALGEWFSSPPGSLLLTRERDLLEQLLEGLFGYYLVQVGCLGVGAAPLHASRIRTQVVVGAGAGGTQPARFLRGSAERLPIASDSVDVLLLPHTLDFTNDPHQVLREAERVLIPEGRLIVAGFNPLSLWGLWRLFRHRSGRVPWCGQFISPRRLNDWLRLMGLEQELGLGLMFRPPLTSRRLMERARLLEPTGQRSWPLLGGAYVIQAVKRVSRLTPVAPLWKIRPGVLGTRWAEPTTRSSNWMKE</sequence>
<evidence type="ECO:0000313" key="3">
    <source>
        <dbReference type="Proteomes" id="UP000250928"/>
    </source>
</evidence>
<dbReference type="EMBL" id="PQCO01000185">
    <property type="protein sequence ID" value="PUE02181.1"/>
    <property type="molecule type" value="Genomic_DNA"/>
</dbReference>
<evidence type="ECO:0000259" key="1">
    <source>
        <dbReference type="Pfam" id="PF08241"/>
    </source>
</evidence>
<dbReference type="AlphaFoldDB" id="A0A6N4DVD2"/>
<reference evidence="2 3" key="1">
    <citation type="submission" date="2018-01" db="EMBL/GenBank/DDBJ databases">
        <title>Novel co-symbiosis in the lucinid bivalve Phacoides pectinatus.</title>
        <authorList>
            <person name="Lim S.J."/>
            <person name="Davis B.G."/>
            <person name="Gill D.E."/>
            <person name="Engel A.S."/>
            <person name="Anderson L.C."/>
            <person name="Campbell B.J."/>
        </authorList>
    </citation>
    <scope>NUCLEOTIDE SEQUENCE [LARGE SCALE GENOMIC DNA]</scope>
    <source>
        <strain evidence="2">N3_P5</strain>
    </source>
</reference>
<dbReference type="GO" id="GO:0008757">
    <property type="term" value="F:S-adenosylmethionine-dependent methyltransferase activity"/>
    <property type="evidence" value="ECO:0007669"/>
    <property type="project" value="InterPro"/>
</dbReference>
<dbReference type="InterPro" id="IPR013216">
    <property type="entry name" value="Methyltransf_11"/>
</dbReference>
<organism evidence="2 3">
    <name type="scientific">Candidatus Sedimenticola endophacoides</name>
    <dbReference type="NCBI Taxonomy" id="2548426"/>
    <lineage>
        <taxon>Bacteria</taxon>
        <taxon>Pseudomonadati</taxon>
        <taxon>Pseudomonadota</taxon>
        <taxon>Gammaproteobacteria</taxon>
        <taxon>Chromatiales</taxon>
        <taxon>Sedimenticolaceae</taxon>
        <taxon>Sedimenticola</taxon>
    </lineage>
</organism>
<feature type="domain" description="Methyltransferase type 11" evidence="1">
    <location>
        <begin position="83"/>
        <end position="134"/>
    </location>
</feature>
<proteinExistence type="predicted"/>
<dbReference type="SUPFAM" id="SSF53335">
    <property type="entry name" value="S-adenosyl-L-methionine-dependent methyltransferases"/>
    <property type="match status" value="1"/>
</dbReference>
<accession>A0A6N4DVD2</accession>
<dbReference type="Proteomes" id="UP000250928">
    <property type="component" value="Unassembled WGS sequence"/>
</dbReference>
<name>A0A6N4DVD2_9GAMM</name>